<proteinExistence type="predicted"/>
<dbReference type="AlphaFoldDB" id="Q8EIX8"/>
<organism evidence="3 4">
    <name type="scientific">Shewanella oneidensis (strain ATCC 700550 / JCM 31522 / CIP 106686 / LMG 19005 / NCIMB 14063 / MR-1)</name>
    <dbReference type="NCBI Taxonomy" id="211586"/>
    <lineage>
        <taxon>Bacteria</taxon>
        <taxon>Pseudomonadati</taxon>
        <taxon>Pseudomonadota</taxon>
        <taxon>Gammaproteobacteria</taxon>
        <taxon>Alteromonadales</taxon>
        <taxon>Shewanellaceae</taxon>
        <taxon>Shewanella</taxon>
    </lineage>
</organism>
<feature type="signal peptide" evidence="2">
    <location>
        <begin position="1"/>
        <end position="26"/>
    </location>
</feature>
<feature type="region of interest" description="Disordered" evidence="1">
    <location>
        <begin position="65"/>
        <end position="93"/>
    </location>
</feature>
<reference evidence="3 4" key="3">
    <citation type="journal article" date="2008" name="Appl. Environ. Microbiol.">
        <title>Identification of mobile elements and pseudogenes in the Shewanella oneidensis MR-1 genome.</title>
        <authorList>
            <person name="Romine M.F."/>
            <person name="Carlson T.S."/>
            <person name="Norbeck A.D."/>
            <person name="McCue L.A."/>
            <person name="Lipton M.S."/>
        </authorList>
    </citation>
    <scope>NUCLEOTIDE SEQUENCE [LARGE SCALE GENOMIC DNA]</scope>
    <source>
        <strain evidence="4">ATCC 700550 / JCM 31522 / CIP 106686 / LMG 19005 / NCIMB 14063 / MR-1</strain>
    </source>
</reference>
<protein>
    <recommendedName>
        <fullName evidence="5">Periplasmic protein</fullName>
    </recommendedName>
</protein>
<sequence>MKPTKLKLISGLSVVTCCLISYGAISGPLAPNCTPEKVAKNGVVKSTVGVSGRCTPEKAAERKAEDVKEGLGDAKNNVTDSVNDKVMPVKPDEKLTDKAVDRIKPDKKEGVDVKKTVKKVIQ</sequence>
<gene>
    <name evidence="3" type="ordered locus">SO_0699</name>
</gene>
<feature type="chain" id="PRO_5004305186" description="Periplasmic protein" evidence="2">
    <location>
        <begin position="27"/>
        <end position="122"/>
    </location>
</feature>
<reference evidence="3 4" key="2">
    <citation type="journal article" date="2005" name="Proteomics">
        <title>Global detection and characterization of hypothetical proteins in Shewanella oneidensis MR-1 using LC-MS based proteomics.</title>
        <authorList>
            <person name="Elias D.A."/>
            <person name="Monroe M.E."/>
            <person name="Marshall M.J."/>
            <person name="Romine M.F."/>
            <person name="Belieav A.S."/>
            <person name="Fredrickson J.K."/>
            <person name="Anderson G.A."/>
            <person name="Smith R.D."/>
            <person name="Lipton M.S."/>
        </authorList>
    </citation>
    <scope>NUCLEOTIDE SEQUENCE [LARGE SCALE GENOMIC DNA]</scope>
    <source>
        <strain evidence="4">ATCC 700550 / JCM 31522 / CIP 106686 / LMG 19005 / NCIMB 14063 / MR-1</strain>
    </source>
</reference>
<evidence type="ECO:0008006" key="5">
    <source>
        <dbReference type="Google" id="ProtNLM"/>
    </source>
</evidence>
<reference evidence="3 4" key="4">
    <citation type="journal article" date="2011" name="BMC Genomics">
        <title>Genome-wide protein localization prediction strategies for gram negative bacteria.</title>
        <authorList>
            <person name="Romine M.F."/>
        </authorList>
    </citation>
    <scope>NUCLEOTIDE SEQUENCE [LARGE SCALE GENOMIC DNA]</scope>
    <source>
        <strain evidence="4">ATCC 700550 / JCM 31522 / CIP 106686 / LMG 19005 / NCIMB 14063 / MR-1</strain>
    </source>
</reference>
<dbReference type="PATRIC" id="fig|211586.12.peg.674"/>
<evidence type="ECO:0000256" key="1">
    <source>
        <dbReference type="SAM" id="MobiDB-lite"/>
    </source>
</evidence>
<dbReference type="BioCyc" id="SONE211586:G1GMP-660-MONOMER"/>
<dbReference type="RefSeq" id="WP_011071018.1">
    <property type="nucleotide sequence ID" value="NC_004347.2"/>
</dbReference>
<reference evidence="3 4" key="1">
    <citation type="journal article" date="2002" name="Nat. Biotechnol.">
        <title>Genome sequence of the dissimilatory metal ion-reducing bacterium Shewanella oneidensis.</title>
        <authorList>
            <person name="Heidelberg J.F."/>
            <person name="Paulsen I.T."/>
            <person name="Nelson K.E."/>
            <person name="Gaidos E.J."/>
            <person name="Nelson W.C."/>
            <person name="Read T.D."/>
            <person name="Eisen J.A."/>
            <person name="Seshadri R."/>
            <person name="Ward N."/>
            <person name="Methe B."/>
            <person name="Clayton R.A."/>
            <person name="Meyer T."/>
            <person name="Tsapin A."/>
            <person name="Scott J."/>
            <person name="Beanan M."/>
            <person name="Brinkac L."/>
            <person name="Daugherty S."/>
            <person name="DeBoy R.T."/>
            <person name="Dodson R.J."/>
            <person name="Durkin A.S."/>
            <person name="Haft D.H."/>
            <person name="Kolonay J.F."/>
            <person name="Madupu R."/>
            <person name="Peterson J.D."/>
            <person name="Umayam L.A."/>
            <person name="White O."/>
            <person name="Wolf A.M."/>
            <person name="Vamathevan J."/>
            <person name="Weidman J."/>
            <person name="Impraim M."/>
            <person name="Lee K."/>
            <person name="Berry K."/>
            <person name="Lee C."/>
            <person name="Mueller J."/>
            <person name="Khouri H."/>
            <person name="Gill J."/>
            <person name="Utterback T.R."/>
            <person name="McDonald L.A."/>
            <person name="Feldblyum T.V."/>
            <person name="Smith H.O."/>
            <person name="Venter J.C."/>
            <person name="Nealson K.H."/>
            <person name="Fraser C.M."/>
        </authorList>
    </citation>
    <scope>NUCLEOTIDE SEQUENCE [LARGE SCALE GENOMIC DNA]</scope>
    <source>
        <strain evidence="4">ATCC 700550 / JCM 31522 / CIP 106686 / LMG 19005 / NCIMB 14063 / MR-1</strain>
    </source>
</reference>
<dbReference type="Proteomes" id="UP000008186">
    <property type="component" value="Chromosome"/>
</dbReference>
<evidence type="ECO:0000313" key="3">
    <source>
        <dbReference type="EMBL" id="AAN53777.1"/>
    </source>
</evidence>
<dbReference type="eggNOG" id="ENOG5031I6J">
    <property type="taxonomic scope" value="Bacteria"/>
</dbReference>
<name>Q8EIX8_SHEON</name>
<dbReference type="KEGG" id="son:SO_0699"/>
<dbReference type="PaxDb" id="211586-SO_0699"/>
<dbReference type="EMBL" id="AE014299">
    <property type="protein sequence ID" value="AAN53777.1"/>
    <property type="molecule type" value="Genomic_DNA"/>
</dbReference>
<accession>Q8EIX8</accession>
<keyword evidence="4" id="KW-1185">Reference proteome</keyword>
<evidence type="ECO:0000313" key="4">
    <source>
        <dbReference type="Proteomes" id="UP000008186"/>
    </source>
</evidence>
<dbReference type="HOGENOM" id="CLU_1980056_0_0_6"/>
<keyword evidence="2" id="KW-0732">Signal</keyword>
<dbReference type="OrthoDB" id="6272852at2"/>
<evidence type="ECO:0000256" key="2">
    <source>
        <dbReference type="SAM" id="SignalP"/>
    </source>
</evidence>